<keyword evidence="4" id="KW-1185">Reference proteome</keyword>
<dbReference type="Proteomes" id="UP000282515">
    <property type="component" value="Unassembled WGS sequence"/>
</dbReference>
<evidence type="ECO:0000259" key="2">
    <source>
        <dbReference type="PROSITE" id="PS51186"/>
    </source>
</evidence>
<feature type="region of interest" description="Disordered" evidence="1">
    <location>
        <begin position="1"/>
        <end position="45"/>
    </location>
</feature>
<comment type="caution">
    <text evidence="3">The sequence shown here is derived from an EMBL/GenBank/DDBJ whole genome shotgun (WGS) entry which is preliminary data.</text>
</comment>
<dbReference type="AlphaFoldDB" id="A0A3L8PL23"/>
<dbReference type="InterPro" id="IPR016181">
    <property type="entry name" value="Acyl_CoA_acyltransferase"/>
</dbReference>
<accession>A0A3L8PL23</accession>
<protein>
    <submittedName>
        <fullName evidence="3">GNAT family N-acetyltransferase</fullName>
    </submittedName>
</protein>
<dbReference type="EMBL" id="RDBF01000009">
    <property type="protein sequence ID" value="RLV55288.1"/>
    <property type="molecule type" value="Genomic_DNA"/>
</dbReference>
<reference evidence="3 4" key="1">
    <citation type="submission" date="2018-10" db="EMBL/GenBank/DDBJ databases">
        <title>Aeromicrobium sp. 9W16Y-2 whole genome shotgun sequence.</title>
        <authorList>
            <person name="Li F."/>
        </authorList>
    </citation>
    <scope>NUCLEOTIDE SEQUENCE [LARGE SCALE GENOMIC DNA]</scope>
    <source>
        <strain evidence="3 4">9W16Y-2</strain>
    </source>
</reference>
<dbReference type="GO" id="GO:0016747">
    <property type="term" value="F:acyltransferase activity, transferring groups other than amino-acyl groups"/>
    <property type="evidence" value="ECO:0007669"/>
    <property type="project" value="InterPro"/>
</dbReference>
<evidence type="ECO:0000256" key="1">
    <source>
        <dbReference type="SAM" id="MobiDB-lite"/>
    </source>
</evidence>
<evidence type="ECO:0000313" key="3">
    <source>
        <dbReference type="EMBL" id="RLV55288.1"/>
    </source>
</evidence>
<gene>
    <name evidence="3" type="ORF">D9V41_12375</name>
</gene>
<name>A0A3L8PL23_9ACTN</name>
<proteinExistence type="predicted"/>
<feature type="compositionally biased region" description="Basic residues" evidence="1">
    <location>
        <begin position="18"/>
        <end position="45"/>
    </location>
</feature>
<sequence>MGFGRTPVGRREPGVESRRHRRLRRGRRGGGAARRAHRRPPRASHRATAMNLAVEAVGPEDWRRWRELRLRALAEDSAAFARSAHGWIRGGDTEERWRERLAGDDRFFIASDRGVDLGIVGASPRGDGSVELISMWVAGTRRGRGIGRILVQRVLEVAQTRPVVLRVMADNASAVGFYLAMGFAFDGAVPDEEGTLTMRRPAPGLGSG</sequence>
<dbReference type="OrthoDB" id="9799092at2"/>
<keyword evidence="3" id="KW-0808">Transferase</keyword>
<dbReference type="InterPro" id="IPR000182">
    <property type="entry name" value="GNAT_dom"/>
</dbReference>
<dbReference type="SUPFAM" id="SSF55729">
    <property type="entry name" value="Acyl-CoA N-acyltransferases (Nat)"/>
    <property type="match status" value="1"/>
</dbReference>
<evidence type="ECO:0000313" key="4">
    <source>
        <dbReference type="Proteomes" id="UP000282515"/>
    </source>
</evidence>
<organism evidence="3 4">
    <name type="scientific">Aeromicrobium phragmitis</name>
    <dbReference type="NCBI Taxonomy" id="2478914"/>
    <lineage>
        <taxon>Bacteria</taxon>
        <taxon>Bacillati</taxon>
        <taxon>Actinomycetota</taxon>
        <taxon>Actinomycetes</taxon>
        <taxon>Propionibacteriales</taxon>
        <taxon>Nocardioidaceae</taxon>
        <taxon>Aeromicrobium</taxon>
    </lineage>
</organism>
<dbReference type="PROSITE" id="PS51186">
    <property type="entry name" value="GNAT"/>
    <property type="match status" value="1"/>
</dbReference>
<dbReference type="Pfam" id="PF00583">
    <property type="entry name" value="Acetyltransf_1"/>
    <property type="match status" value="1"/>
</dbReference>
<dbReference type="Gene3D" id="3.40.630.30">
    <property type="match status" value="1"/>
</dbReference>
<feature type="domain" description="N-acetyltransferase" evidence="2">
    <location>
        <begin position="52"/>
        <end position="203"/>
    </location>
</feature>